<proteinExistence type="predicted"/>
<gene>
    <name evidence="1" type="ORF">UFOPK2809_01249</name>
</gene>
<protein>
    <submittedName>
        <fullName evidence="1">Unannotated protein</fullName>
    </submittedName>
</protein>
<organism evidence="1">
    <name type="scientific">freshwater metagenome</name>
    <dbReference type="NCBI Taxonomy" id="449393"/>
    <lineage>
        <taxon>unclassified sequences</taxon>
        <taxon>metagenomes</taxon>
        <taxon>ecological metagenomes</taxon>
    </lineage>
</organism>
<name>A0A6J6UH41_9ZZZZ</name>
<dbReference type="EMBL" id="CAEZZA010000195">
    <property type="protein sequence ID" value="CAB4757857.1"/>
    <property type="molecule type" value="Genomic_DNA"/>
</dbReference>
<reference evidence="1" key="1">
    <citation type="submission" date="2020-05" db="EMBL/GenBank/DDBJ databases">
        <authorList>
            <person name="Chiriac C."/>
            <person name="Salcher M."/>
            <person name="Ghai R."/>
            <person name="Kavagutti S V."/>
        </authorList>
    </citation>
    <scope>NUCLEOTIDE SEQUENCE</scope>
</reference>
<evidence type="ECO:0000313" key="1">
    <source>
        <dbReference type="EMBL" id="CAB4757857.1"/>
    </source>
</evidence>
<sequence length="92" mass="9582">MGVVVPEGQITRGNILSKILGATSTDEVLAWEAAGKTSVADHISNMPMGMHAIVDPGNISGGKRSAFCSPVRPIASSSSMPVSRWRAGRMTS</sequence>
<dbReference type="AlphaFoldDB" id="A0A6J6UH41"/>
<accession>A0A6J6UH41</accession>